<protein>
    <submittedName>
        <fullName evidence="2">Uncharacterized protein</fullName>
    </submittedName>
</protein>
<dbReference type="AlphaFoldDB" id="A0A8H2WDJ7"/>
<proteinExistence type="predicted"/>
<sequence length="464" mass="51913">MAVTEAERDKYLLNAGIPELAEVSIENWIKQSISDWYDRRTALRKYLDDIRTQQEFKGFVTFPADYENDISSAQSHDDQSLLQNLLKCIGDNEPKIERGKSQNSQMVRKVKDGLQSALDFLKGSPKKSLEDDLTALAIKCAMITYGVTELMKDDGIKNLALYDRLYGNKIWDTAQKLAANIHDHLKGNDDAPNLSELNTTYTELEAALRGEVPILMPDAYHKVFPLVGRIGRAYHAQSLVLASLCHQVASHFESSKNYEARGNLDKALTKTIEAFTAAGELSRRPETNGAGHADNGASTNGLISNGTTSTFTGEYNDGYEKLYNESIEAIKSCFKTMNITDQPDPQEKLDNARTKDKNRLDSYRKRLVNIVTTQETVDLTLIVHEGDGPPINKLQAKVLPTARLSYVKWIAAKELKDMEILHFEDRTQPSVSLDADAQIPIQDNKCTLHLIIKKEIVPKVNGHS</sequence>
<dbReference type="EMBL" id="CAJMWS010000081">
    <property type="protein sequence ID" value="CAE6357776.1"/>
    <property type="molecule type" value="Genomic_DNA"/>
</dbReference>
<name>A0A8H2WDJ7_9AGAM</name>
<evidence type="ECO:0000313" key="2">
    <source>
        <dbReference type="EMBL" id="CAE6357776.1"/>
    </source>
</evidence>
<feature type="compositionally biased region" description="Polar residues" evidence="1">
    <location>
        <begin position="296"/>
        <end position="306"/>
    </location>
</feature>
<organism evidence="2 3">
    <name type="scientific">Rhizoctonia solani</name>
    <dbReference type="NCBI Taxonomy" id="456999"/>
    <lineage>
        <taxon>Eukaryota</taxon>
        <taxon>Fungi</taxon>
        <taxon>Dikarya</taxon>
        <taxon>Basidiomycota</taxon>
        <taxon>Agaricomycotina</taxon>
        <taxon>Agaricomycetes</taxon>
        <taxon>Cantharellales</taxon>
        <taxon>Ceratobasidiaceae</taxon>
        <taxon>Rhizoctonia</taxon>
    </lineage>
</organism>
<evidence type="ECO:0000256" key="1">
    <source>
        <dbReference type="SAM" id="MobiDB-lite"/>
    </source>
</evidence>
<reference evidence="2" key="1">
    <citation type="submission" date="2021-01" db="EMBL/GenBank/DDBJ databases">
        <authorList>
            <person name="Kaushik A."/>
        </authorList>
    </citation>
    <scope>NUCLEOTIDE SEQUENCE</scope>
    <source>
        <strain evidence="2">AG1-1C</strain>
    </source>
</reference>
<comment type="caution">
    <text evidence="2">The sequence shown here is derived from an EMBL/GenBank/DDBJ whole genome shotgun (WGS) entry which is preliminary data.</text>
</comment>
<gene>
    <name evidence="2" type="ORF">RDB_LOCUS15954</name>
</gene>
<evidence type="ECO:0000313" key="3">
    <source>
        <dbReference type="Proteomes" id="UP000663846"/>
    </source>
</evidence>
<feature type="region of interest" description="Disordered" evidence="1">
    <location>
        <begin position="278"/>
        <end position="306"/>
    </location>
</feature>
<dbReference type="Proteomes" id="UP000663846">
    <property type="component" value="Unassembled WGS sequence"/>
</dbReference>
<accession>A0A8H2WDJ7</accession>